<feature type="transmembrane region" description="Helical" evidence="1">
    <location>
        <begin position="45"/>
        <end position="63"/>
    </location>
</feature>
<dbReference type="NCBIfam" id="NF038256">
    <property type="entry name" value="exopoly_VpsF"/>
    <property type="match status" value="1"/>
</dbReference>
<comment type="caution">
    <text evidence="2">The sequence shown here is derived from an EMBL/GenBank/DDBJ whole genome shotgun (WGS) entry which is preliminary data.</text>
</comment>
<feature type="transmembrane region" description="Helical" evidence="1">
    <location>
        <begin position="7"/>
        <end position="25"/>
    </location>
</feature>
<dbReference type="AlphaFoldDB" id="A0A0F9R045"/>
<feature type="transmembrane region" description="Helical" evidence="1">
    <location>
        <begin position="361"/>
        <end position="394"/>
    </location>
</feature>
<accession>A0A0F9R045</accession>
<evidence type="ECO:0000313" key="2">
    <source>
        <dbReference type="EMBL" id="KKN10783.1"/>
    </source>
</evidence>
<feature type="transmembrane region" description="Helical" evidence="1">
    <location>
        <begin position="99"/>
        <end position="117"/>
    </location>
</feature>
<feature type="transmembrane region" description="Helical" evidence="1">
    <location>
        <begin position="325"/>
        <end position="349"/>
    </location>
</feature>
<dbReference type="EMBL" id="LAZR01004205">
    <property type="protein sequence ID" value="KKN10783.1"/>
    <property type="molecule type" value="Genomic_DNA"/>
</dbReference>
<feature type="transmembrane region" description="Helical" evidence="1">
    <location>
        <begin position="75"/>
        <end position="93"/>
    </location>
</feature>
<evidence type="ECO:0000256" key="1">
    <source>
        <dbReference type="SAM" id="Phobius"/>
    </source>
</evidence>
<keyword evidence="1" id="KW-0472">Membrane</keyword>
<feature type="transmembrane region" description="Helical" evidence="1">
    <location>
        <begin position="245"/>
        <end position="265"/>
    </location>
</feature>
<name>A0A0F9R045_9ZZZZ</name>
<feature type="transmembrane region" description="Helical" evidence="1">
    <location>
        <begin position="169"/>
        <end position="188"/>
    </location>
</feature>
<dbReference type="InterPro" id="IPR048041">
    <property type="entry name" value="VpsF-like"/>
</dbReference>
<proteinExistence type="predicted"/>
<feature type="transmembrane region" description="Helical" evidence="1">
    <location>
        <begin position="195"/>
        <end position="225"/>
    </location>
</feature>
<protein>
    <submittedName>
        <fullName evidence="2">Uncharacterized protein</fullName>
    </submittedName>
</protein>
<reference evidence="2" key="1">
    <citation type="journal article" date="2015" name="Nature">
        <title>Complex archaea that bridge the gap between prokaryotes and eukaryotes.</title>
        <authorList>
            <person name="Spang A."/>
            <person name="Saw J.H."/>
            <person name="Jorgensen S.L."/>
            <person name="Zaremba-Niedzwiedzka K."/>
            <person name="Martijn J."/>
            <person name="Lind A.E."/>
            <person name="van Eijk R."/>
            <person name="Schleper C."/>
            <person name="Guy L."/>
            <person name="Ettema T.J."/>
        </authorList>
    </citation>
    <scope>NUCLEOTIDE SEQUENCE</scope>
</reference>
<feature type="transmembrane region" description="Helical" evidence="1">
    <location>
        <begin position="129"/>
        <end position="149"/>
    </location>
</feature>
<keyword evidence="1" id="KW-1133">Transmembrane helix</keyword>
<organism evidence="2">
    <name type="scientific">marine sediment metagenome</name>
    <dbReference type="NCBI Taxonomy" id="412755"/>
    <lineage>
        <taxon>unclassified sequences</taxon>
        <taxon>metagenomes</taxon>
        <taxon>ecological metagenomes</taxon>
    </lineage>
</organism>
<sequence>MKSENIYKVLVFTFLTAFIFGGYLLENVGIKYVSEGGNPLVKIHISTYILMLTVAIFTLRRGINVPLTNLRELRASWLISFLCIVLVILYGLVRFGTSGMAYLVDTMVAPLLALYLLSQLSTTHKNKLLTLLAYLLFINSVIAILEFMLGSSLISVQFSSFSYFRSVALLTHPLNNALITAALAPLLMSYTRIPYLIYFTVVTLALFAFGGRGATGVFLLGMFLLVMPKIPSFVSNGFRVSKMRFAVIQALAFFASIFTVLIITLTPIGARILNKLHVDSSAQARFDVFIILEQLSFSEWLLGAPASIMQNIEFYIGINTIENYIVGWIVSFGLISTVLLLIACFSTAGKLALKGPTQLKVALFVLLGASVTNNALATKTPVLLFFISCLYLVYSTKATDDKKVGVK</sequence>
<keyword evidence="1" id="KW-0812">Transmembrane</keyword>
<gene>
    <name evidence="2" type="ORF">LCGC14_1033100</name>
</gene>